<comment type="similarity">
    <text evidence="2 7">Belongs to the NDUFAF7 family.</text>
</comment>
<accession>A0A8C6SBI3</accession>
<evidence type="ECO:0000256" key="7">
    <source>
        <dbReference type="RuleBase" id="RU364114"/>
    </source>
</evidence>
<dbReference type="InterPro" id="IPR038375">
    <property type="entry name" value="NDUFAF7_sf"/>
</dbReference>
<dbReference type="PANTHER" id="PTHR12049">
    <property type="entry name" value="PROTEIN ARGININE METHYLTRANSFERASE NDUFAF7, MITOCHONDRIAL"/>
    <property type="match status" value="1"/>
</dbReference>
<dbReference type="GO" id="GO:0005739">
    <property type="term" value="C:mitochondrion"/>
    <property type="evidence" value="ECO:0007669"/>
    <property type="project" value="UniProtKB-SubCell"/>
</dbReference>
<reference evidence="9" key="2">
    <citation type="submission" date="2025-09" db="UniProtKB">
        <authorList>
            <consortium name="Ensembl"/>
        </authorList>
    </citation>
    <scope>IDENTIFICATION</scope>
</reference>
<comment type="catalytic activity">
    <reaction evidence="6 7">
        <text>L-arginyl-[protein] + 2 S-adenosyl-L-methionine = N(omega),N(omega)'-dimethyl-L-arginyl-[protein] + 2 S-adenosyl-L-homocysteine + 2 H(+)</text>
        <dbReference type="Rhea" id="RHEA:48108"/>
        <dbReference type="Rhea" id="RHEA-COMP:10532"/>
        <dbReference type="Rhea" id="RHEA-COMP:11992"/>
        <dbReference type="ChEBI" id="CHEBI:15378"/>
        <dbReference type="ChEBI" id="CHEBI:29965"/>
        <dbReference type="ChEBI" id="CHEBI:57856"/>
        <dbReference type="ChEBI" id="CHEBI:59789"/>
        <dbReference type="ChEBI" id="CHEBI:88221"/>
        <dbReference type="EC" id="2.1.1.320"/>
    </reaction>
</comment>
<keyword evidence="4 7" id="KW-0808">Transferase</keyword>
<feature type="region of interest" description="Disordered" evidence="8">
    <location>
        <begin position="74"/>
        <end position="102"/>
    </location>
</feature>
<evidence type="ECO:0000256" key="8">
    <source>
        <dbReference type="SAM" id="MobiDB-lite"/>
    </source>
</evidence>
<evidence type="ECO:0000313" key="9">
    <source>
        <dbReference type="Ensembl" id="ENSNMLP00000002754.1"/>
    </source>
</evidence>
<dbReference type="GO" id="GO:0032259">
    <property type="term" value="P:methylation"/>
    <property type="evidence" value="ECO:0007669"/>
    <property type="project" value="UniProtKB-KW"/>
</dbReference>
<evidence type="ECO:0000313" key="10">
    <source>
        <dbReference type="Proteomes" id="UP000694523"/>
    </source>
</evidence>
<proteinExistence type="inferred from homology"/>
<name>A0A8C6SBI3_9GOBI</name>
<comment type="function">
    <text evidence="7">Arginine methyltransferase involved in the assembly or stability of mitochondrial NADH:ubiquinone oxidoreductase complex (complex I).</text>
</comment>
<dbReference type="GO" id="GO:0032981">
    <property type="term" value="P:mitochondrial respiratory chain complex I assembly"/>
    <property type="evidence" value="ECO:0007669"/>
    <property type="project" value="TreeGrafter"/>
</dbReference>
<keyword evidence="5 7" id="KW-0496">Mitochondrion</keyword>
<dbReference type="Gene3D" id="3.40.50.12710">
    <property type="match status" value="1"/>
</dbReference>
<dbReference type="InterPro" id="IPR029063">
    <property type="entry name" value="SAM-dependent_MTases_sf"/>
</dbReference>
<dbReference type="InterPro" id="IPR003788">
    <property type="entry name" value="NDUFAF7"/>
</dbReference>
<dbReference type="SUPFAM" id="SSF53335">
    <property type="entry name" value="S-adenosyl-L-methionine-dependent methyltransferases"/>
    <property type="match status" value="1"/>
</dbReference>
<keyword evidence="10" id="KW-1185">Reference proteome</keyword>
<dbReference type="AlphaFoldDB" id="A0A8C6SBI3"/>
<keyword evidence="3 7" id="KW-0489">Methyltransferase</keyword>
<evidence type="ECO:0000256" key="4">
    <source>
        <dbReference type="ARBA" id="ARBA00022679"/>
    </source>
</evidence>
<dbReference type="Proteomes" id="UP000694523">
    <property type="component" value="Unplaced"/>
</dbReference>
<evidence type="ECO:0000256" key="5">
    <source>
        <dbReference type="ARBA" id="ARBA00023128"/>
    </source>
</evidence>
<reference evidence="9" key="1">
    <citation type="submission" date="2025-08" db="UniProtKB">
        <authorList>
            <consortium name="Ensembl"/>
        </authorList>
    </citation>
    <scope>IDENTIFICATION</scope>
</reference>
<dbReference type="GO" id="GO:0035243">
    <property type="term" value="F:protein-arginine omega-N symmetric methyltransferase activity"/>
    <property type="evidence" value="ECO:0007669"/>
    <property type="project" value="UniProtKB-EC"/>
</dbReference>
<dbReference type="EC" id="2.1.1.320" evidence="7"/>
<evidence type="ECO:0000256" key="2">
    <source>
        <dbReference type="ARBA" id="ARBA00005891"/>
    </source>
</evidence>
<organism evidence="9 10">
    <name type="scientific">Neogobius melanostomus</name>
    <name type="common">round goby</name>
    <dbReference type="NCBI Taxonomy" id="47308"/>
    <lineage>
        <taxon>Eukaryota</taxon>
        <taxon>Metazoa</taxon>
        <taxon>Chordata</taxon>
        <taxon>Craniata</taxon>
        <taxon>Vertebrata</taxon>
        <taxon>Euteleostomi</taxon>
        <taxon>Actinopterygii</taxon>
        <taxon>Neopterygii</taxon>
        <taxon>Teleostei</taxon>
        <taxon>Neoteleostei</taxon>
        <taxon>Acanthomorphata</taxon>
        <taxon>Gobiaria</taxon>
        <taxon>Gobiiformes</taxon>
        <taxon>Gobioidei</taxon>
        <taxon>Gobiidae</taxon>
        <taxon>Benthophilinae</taxon>
        <taxon>Neogobiini</taxon>
        <taxon>Neogobius</taxon>
    </lineage>
</organism>
<sequence length="102" mass="11180">MCAGGVACVGPVSQSSFLRNMGIEARLQVLLRSSAGDASRAQLLRSYHMLTDPQQMGERFQFFGILPLSRVQEPRPQSGLTLEKNRRPAPLPVAGFSELTYS</sequence>
<dbReference type="PANTHER" id="PTHR12049:SF7">
    <property type="entry name" value="PROTEIN ARGININE METHYLTRANSFERASE NDUFAF7, MITOCHONDRIAL"/>
    <property type="match status" value="1"/>
</dbReference>
<evidence type="ECO:0000256" key="3">
    <source>
        <dbReference type="ARBA" id="ARBA00022603"/>
    </source>
</evidence>
<protein>
    <recommendedName>
        <fullName evidence="7">Protein arginine methyltransferase NDUFAF7</fullName>
        <ecNumber evidence="7">2.1.1.320</ecNumber>
    </recommendedName>
</protein>
<evidence type="ECO:0000256" key="6">
    <source>
        <dbReference type="ARBA" id="ARBA00048612"/>
    </source>
</evidence>
<evidence type="ECO:0000256" key="1">
    <source>
        <dbReference type="ARBA" id="ARBA00004173"/>
    </source>
</evidence>
<dbReference type="Ensembl" id="ENSNMLT00000003170.1">
    <property type="protein sequence ID" value="ENSNMLP00000002754.1"/>
    <property type="gene ID" value="ENSNMLG00000001982.1"/>
</dbReference>
<comment type="subcellular location">
    <subcellularLocation>
        <location evidence="1 7">Mitochondrion</location>
    </subcellularLocation>
</comment>